<proteinExistence type="predicted"/>
<dbReference type="AlphaFoldDB" id="A0A1B6J2C1"/>
<feature type="compositionally biased region" description="Gly residues" evidence="1">
    <location>
        <begin position="393"/>
        <end position="411"/>
    </location>
</feature>
<feature type="non-terminal residue" evidence="2">
    <location>
        <position position="411"/>
    </location>
</feature>
<reference evidence="2" key="1">
    <citation type="submission" date="2015-11" db="EMBL/GenBank/DDBJ databases">
        <title>De novo transcriptome assembly of four potential Pierce s Disease insect vectors from Arizona vineyards.</title>
        <authorList>
            <person name="Tassone E.E."/>
        </authorList>
    </citation>
    <scope>NUCLEOTIDE SEQUENCE</scope>
</reference>
<gene>
    <name evidence="2" type="ORF">g.7520</name>
</gene>
<protein>
    <submittedName>
        <fullName evidence="2">Uncharacterized protein</fullName>
    </submittedName>
</protein>
<feature type="compositionally biased region" description="Low complexity" evidence="1">
    <location>
        <begin position="128"/>
        <end position="142"/>
    </location>
</feature>
<organism evidence="2">
    <name type="scientific">Homalodisca liturata</name>
    <dbReference type="NCBI Taxonomy" id="320908"/>
    <lineage>
        <taxon>Eukaryota</taxon>
        <taxon>Metazoa</taxon>
        <taxon>Ecdysozoa</taxon>
        <taxon>Arthropoda</taxon>
        <taxon>Hexapoda</taxon>
        <taxon>Insecta</taxon>
        <taxon>Pterygota</taxon>
        <taxon>Neoptera</taxon>
        <taxon>Paraneoptera</taxon>
        <taxon>Hemiptera</taxon>
        <taxon>Auchenorrhyncha</taxon>
        <taxon>Membracoidea</taxon>
        <taxon>Cicadellidae</taxon>
        <taxon>Cicadellinae</taxon>
        <taxon>Proconiini</taxon>
        <taxon>Homalodisca</taxon>
    </lineage>
</organism>
<evidence type="ECO:0000256" key="1">
    <source>
        <dbReference type="SAM" id="MobiDB-lite"/>
    </source>
</evidence>
<dbReference type="PRINTS" id="PR01217">
    <property type="entry name" value="PRICHEXTENSN"/>
</dbReference>
<dbReference type="EMBL" id="GECU01014394">
    <property type="protein sequence ID" value="JAS93312.1"/>
    <property type="molecule type" value="Transcribed_RNA"/>
</dbReference>
<accession>A0A1B6J2C1</accession>
<feature type="compositionally biased region" description="Polar residues" evidence="1">
    <location>
        <begin position="354"/>
        <end position="367"/>
    </location>
</feature>
<feature type="compositionally biased region" description="Pro residues" evidence="1">
    <location>
        <begin position="326"/>
        <end position="342"/>
    </location>
</feature>
<feature type="compositionally biased region" description="Basic and acidic residues" evidence="1">
    <location>
        <begin position="143"/>
        <end position="156"/>
    </location>
</feature>
<feature type="compositionally biased region" description="Polar residues" evidence="1">
    <location>
        <begin position="306"/>
        <end position="324"/>
    </location>
</feature>
<feature type="non-terminal residue" evidence="2">
    <location>
        <position position="1"/>
    </location>
</feature>
<feature type="region of interest" description="Disordered" evidence="1">
    <location>
        <begin position="276"/>
        <end position="411"/>
    </location>
</feature>
<evidence type="ECO:0000313" key="2">
    <source>
        <dbReference type="EMBL" id="JAS93312.1"/>
    </source>
</evidence>
<feature type="compositionally biased region" description="Basic and acidic residues" evidence="1">
    <location>
        <begin position="78"/>
        <end position="93"/>
    </location>
</feature>
<name>A0A1B6J2C1_9HEMI</name>
<sequence length="411" mass="44287">PATIDTNDSLKPAEVECSIDVMKSTAEHQTNIEMSVEHNSIIEGGHEEKHEIPPYHQADPYGYQPCGMTIDVDKVPGREKVDRSNSAQADERWVPPSGLPPHHYEPIPSPYTEMHGRNKWADSEVLPSRHSSSSSASSSSSSSHREDVDPGKREDFQLPPPTPSLIPELVQYPGLHTMPYGPCALPDGQPFHPYSEASPFVAPVSMFPPACPQIPFPSASLYPPHFPGPYPGPHGMMPKVSDDTIHIPPTPCTAAFTSSSHNMALTAAMVSPNPPLTPMTPSIHEPPMTPAPFPESCRQLQPPESPIQNTETFNHLPQSIQTEEVTPPPPPLPPPPPPPPPKQAAGKKSPAKPTRSSARVIQQQKSPAKSPGISPRQSEVPKTPSRVRDTGRGGRGGRGSRGGVTRGRGRG</sequence>
<feature type="region of interest" description="Disordered" evidence="1">
    <location>
        <begin position="78"/>
        <end position="167"/>
    </location>
</feature>